<keyword evidence="3" id="KW-1185">Reference proteome</keyword>
<sequence length="196" mass="21218">MKTFDHLLDTLNAAAPEDRAEIEALIRRTFQVHRTALVLDMTDFSISVRRTGILAHLALIRRMQVLCEPPIVAAGGEVVKRDADNVFAVFPTAAQALRAAEAIQRELAGRGLETADGRSVGASIGIDCGDILLIRETDFFGDAVNVASKLGEDLAGRGEILLSARAWEEAGQPADYAAAEYTVSGMPIAVRRRRFD</sequence>
<dbReference type="RefSeq" id="WP_203387995.1">
    <property type="nucleotide sequence ID" value="NZ_CP064781.1"/>
</dbReference>
<gene>
    <name evidence="2" type="ORF">IWH25_03615</name>
</gene>
<dbReference type="GO" id="GO:0004016">
    <property type="term" value="F:adenylate cyclase activity"/>
    <property type="evidence" value="ECO:0007669"/>
    <property type="project" value="UniProtKB-ARBA"/>
</dbReference>
<dbReference type="GO" id="GO:0035556">
    <property type="term" value="P:intracellular signal transduction"/>
    <property type="evidence" value="ECO:0007669"/>
    <property type="project" value="InterPro"/>
</dbReference>
<reference evidence="2" key="1">
    <citation type="submission" date="2020-11" db="EMBL/GenBank/DDBJ databases">
        <title>Azospira restricta DSM 18626 genome sequence.</title>
        <authorList>
            <person name="Moe W.M."/>
        </authorList>
    </citation>
    <scope>NUCLEOTIDE SEQUENCE</scope>
    <source>
        <strain evidence="2">DSM 18626</strain>
    </source>
</reference>
<dbReference type="GO" id="GO:0009190">
    <property type="term" value="P:cyclic nucleotide biosynthetic process"/>
    <property type="evidence" value="ECO:0007669"/>
    <property type="project" value="InterPro"/>
</dbReference>
<organism evidence="2 3">
    <name type="scientific">Azospira restricta</name>
    <dbReference type="NCBI Taxonomy" id="404405"/>
    <lineage>
        <taxon>Bacteria</taxon>
        <taxon>Pseudomonadati</taxon>
        <taxon>Pseudomonadota</taxon>
        <taxon>Betaproteobacteria</taxon>
        <taxon>Rhodocyclales</taxon>
        <taxon>Rhodocyclaceae</taxon>
        <taxon>Azospira</taxon>
    </lineage>
</organism>
<name>A0A974SQ85_9RHOO</name>
<proteinExistence type="predicted"/>
<dbReference type="InterPro" id="IPR001054">
    <property type="entry name" value="A/G_cyclase"/>
</dbReference>
<dbReference type="EMBL" id="CP064781">
    <property type="protein sequence ID" value="QRJ64450.1"/>
    <property type="molecule type" value="Genomic_DNA"/>
</dbReference>
<dbReference type="KEGG" id="ares:IWH25_03615"/>
<accession>A0A974SQ85</accession>
<dbReference type="PROSITE" id="PS50125">
    <property type="entry name" value="GUANYLATE_CYCLASE_2"/>
    <property type="match status" value="1"/>
</dbReference>
<protein>
    <submittedName>
        <fullName evidence="2">Adenylate/guanylate cyclase domain-containing protein</fullName>
    </submittedName>
</protein>
<dbReference type="AlphaFoldDB" id="A0A974SQ85"/>
<evidence type="ECO:0000313" key="2">
    <source>
        <dbReference type="EMBL" id="QRJ64450.1"/>
    </source>
</evidence>
<dbReference type="Proteomes" id="UP000663444">
    <property type="component" value="Chromosome"/>
</dbReference>
<dbReference type="SUPFAM" id="SSF55073">
    <property type="entry name" value="Nucleotide cyclase"/>
    <property type="match status" value="1"/>
</dbReference>
<dbReference type="InterPro" id="IPR029787">
    <property type="entry name" value="Nucleotide_cyclase"/>
</dbReference>
<feature type="domain" description="Guanylate cyclase" evidence="1">
    <location>
        <begin position="35"/>
        <end position="151"/>
    </location>
</feature>
<evidence type="ECO:0000313" key="3">
    <source>
        <dbReference type="Proteomes" id="UP000663444"/>
    </source>
</evidence>
<dbReference type="Gene3D" id="3.30.70.1230">
    <property type="entry name" value="Nucleotide cyclase"/>
    <property type="match status" value="1"/>
</dbReference>
<evidence type="ECO:0000259" key="1">
    <source>
        <dbReference type="PROSITE" id="PS50125"/>
    </source>
</evidence>